<evidence type="ECO:0000313" key="2">
    <source>
        <dbReference type="Proteomes" id="UP001152320"/>
    </source>
</evidence>
<proteinExistence type="predicted"/>
<comment type="caution">
    <text evidence="1">The sequence shown here is derived from an EMBL/GenBank/DDBJ whole genome shotgun (WGS) entry which is preliminary data.</text>
</comment>
<protein>
    <submittedName>
        <fullName evidence="1">Uncharacterized protein</fullName>
    </submittedName>
</protein>
<evidence type="ECO:0000313" key="1">
    <source>
        <dbReference type="EMBL" id="KAJ8025462.1"/>
    </source>
</evidence>
<accession>A0A9Q0YN47</accession>
<reference evidence="1" key="1">
    <citation type="submission" date="2021-10" db="EMBL/GenBank/DDBJ databases">
        <title>Tropical sea cucumber genome reveals ecological adaptation and Cuvierian tubules defense mechanism.</title>
        <authorList>
            <person name="Chen T."/>
        </authorList>
    </citation>
    <scope>NUCLEOTIDE SEQUENCE</scope>
    <source>
        <strain evidence="1">Nanhai2018</strain>
        <tissue evidence="1">Muscle</tissue>
    </source>
</reference>
<dbReference type="AlphaFoldDB" id="A0A9Q0YN47"/>
<name>A0A9Q0YN47_HOLLE</name>
<dbReference type="Proteomes" id="UP001152320">
    <property type="component" value="Chromosome 17"/>
</dbReference>
<sequence>MYVLIGGDVWQDCSVSTALGLRRNRTRRGETLSLGERWLDCGSVFPLGFAEKFDLLLTSAECIGYSQLAEDISS</sequence>
<dbReference type="EMBL" id="JAIZAY010000017">
    <property type="protein sequence ID" value="KAJ8025462.1"/>
    <property type="molecule type" value="Genomic_DNA"/>
</dbReference>
<keyword evidence="2" id="KW-1185">Reference proteome</keyword>
<gene>
    <name evidence="1" type="ORF">HOLleu_33027</name>
</gene>
<organism evidence="1 2">
    <name type="scientific">Holothuria leucospilota</name>
    <name type="common">Black long sea cucumber</name>
    <name type="synonym">Mertensiothuria leucospilota</name>
    <dbReference type="NCBI Taxonomy" id="206669"/>
    <lineage>
        <taxon>Eukaryota</taxon>
        <taxon>Metazoa</taxon>
        <taxon>Echinodermata</taxon>
        <taxon>Eleutherozoa</taxon>
        <taxon>Echinozoa</taxon>
        <taxon>Holothuroidea</taxon>
        <taxon>Aspidochirotacea</taxon>
        <taxon>Aspidochirotida</taxon>
        <taxon>Holothuriidae</taxon>
        <taxon>Holothuria</taxon>
    </lineage>
</organism>